<proteinExistence type="predicted"/>
<evidence type="ECO:0000313" key="2">
    <source>
        <dbReference type="EMBL" id="KAF2647746.1"/>
    </source>
</evidence>
<protein>
    <recommendedName>
        <fullName evidence="1">Amidase domain-containing protein</fullName>
    </recommendedName>
</protein>
<accession>A0A6A6SIW7</accession>
<organism evidence="2 3">
    <name type="scientific">Lophiostoma macrostomum CBS 122681</name>
    <dbReference type="NCBI Taxonomy" id="1314788"/>
    <lineage>
        <taxon>Eukaryota</taxon>
        <taxon>Fungi</taxon>
        <taxon>Dikarya</taxon>
        <taxon>Ascomycota</taxon>
        <taxon>Pezizomycotina</taxon>
        <taxon>Dothideomycetes</taxon>
        <taxon>Pleosporomycetidae</taxon>
        <taxon>Pleosporales</taxon>
        <taxon>Lophiostomataceae</taxon>
        <taxon>Lophiostoma</taxon>
    </lineage>
</organism>
<dbReference type="InterPro" id="IPR000120">
    <property type="entry name" value="Amidase"/>
</dbReference>
<gene>
    <name evidence="2" type="ORF">K491DRAFT_581937</name>
</gene>
<dbReference type="Proteomes" id="UP000799324">
    <property type="component" value="Unassembled WGS sequence"/>
</dbReference>
<feature type="domain" description="Amidase" evidence="1">
    <location>
        <begin position="4"/>
        <end position="109"/>
    </location>
</feature>
<dbReference type="EMBL" id="MU004586">
    <property type="protein sequence ID" value="KAF2647746.1"/>
    <property type="molecule type" value="Genomic_DNA"/>
</dbReference>
<dbReference type="Gene3D" id="3.90.1300.10">
    <property type="entry name" value="Amidase signature (AS) domain"/>
    <property type="match status" value="1"/>
</dbReference>
<dbReference type="SUPFAM" id="SSF75304">
    <property type="entry name" value="Amidase signature (AS) enzymes"/>
    <property type="match status" value="1"/>
</dbReference>
<reference evidence="2" key="1">
    <citation type="journal article" date="2020" name="Stud. Mycol.">
        <title>101 Dothideomycetes genomes: a test case for predicting lifestyles and emergence of pathogens.</title>
        <authorList>
            <person name="Haridas S."/>
            <person name="Albert R."/>
            <person name="Binder M."/>
            <person name="Bloem J."/>
            <person name="Labutti K."/>
            <person name="Salamov A."/>
            <person name="Andreopoulos B."/>
            <person name="Baker S."/>
            <person name="Barry K."/>
            <person name="Bills G."/>
            <person name="Bluhm B."/>
            <person name="Cannon C."/>
            <person name="Castanera R."/>
            <person name="Culley D."/>
            <person name="Daum C."/>
            <person name="Ezra D."/>
            <person name="Gonzalez J."/>
            <person name="Henrissat B."/>
            <person name="Kuo A."/>
            <person name="Liang C."/>
            <person name="Lipzen A."/>
            <person name="Lutzoni F."/>
            <person name="Magnuson J."/>
            <person name="Mondo S."/>
            <person name="Nolan M."/>
            <person name="Ohm R."/>
            <person name="Pangilinan J."/>
            <person name="Park H.-J."/>
            <person name="Ramirez L."/>
            <person name="Alfaro M."/>
            <person name="Sun H."/>
            <person name="Tritt A."/>
            <person name="Yoshinaga Y."/>
            <person name="Zwiers L.-H."/>
            <person name="Turgeon B."/>
            <person name="Goodwin S."/>
            <person name="Spatafora J."/>
            <person name="Crous P."/>
            <person name="Grigoriev I."/>
        </authorList>
    </citation>
    <scope>NUCLEOTIDE SEQUENCE</scope>
    <source>
        <strain evidence="2">CBS 122681</strain>
    </source>
</reference>
<feature type="non-terminal residue" evidence="2">
    <location>
        <position position="110"/>
    </location>
</feature>
<dbReference type="InterPro" id="IPR023631">
    <property type="entry name" value="Amidase_dom"/>
</dbReference>
<evidence type="ECO:0000259" key="1">
    <source>
        <dbReference type="Pfam" id="PF01425"/>
    </source>
</evidence>
<evidence type="ECO:0000313" key="3">
    <source>
        <dbReference type="Proteomes" id="UP000799324"/>
    </source>
</evidence>
<dbReference type="OrthoDB" id="10282497at2759"/>
<dbReference type="GO" id="GO:0003824">
    <property type="term" value="F:catalytic activity"/>
    <property type="evidence" value="ECO:0007669"/>
    <property type="project" value="InterPro"/>
</dbReference>
<name>A0A6A6SIW7_9PLEO</name>
<dbReference type="Pfam" id="PF01425">
    <property type="entry name" value="Amidase"/>
    <property type="match status" value="1"/>
</dbReference>
<sequence length="110" mass="10959">KIPKHRRGPSHGLAVGMKHVMNTKGHARSTVCKGHHPGSNASIVSILRAAGVLISGLSTITTGFLVANSGPYTTIPQDPCCTPGASSCGSAAAVAEPHIPVALGADTGGN</sequence>
<feature type="non-terminal residue" evidence="2">
    <location>
        <position position="1"/>
    </location>
</feature>
<dbReference type="InterPro" id="IPR036928">
    <property type="entry name" value="AS_sf"/>
</dbReference>
<dbReference type="PANTHER" id="PTHR11895:SF7">
    <property type="entry name" value="GLUTAMYL-TRNA(GLN) AMIDOTRANSFERASE SUBUNIT A, MITOCHONDRIAL"/>
    <property type="match status" value="1"/>
</dbReference>
<keyword evidence="3" id="KW-1185">Reference proteome</keyword>
<dbReference type="AlphaFoldDB" id="A0A6A6SIW7"/>
<dbReference type="PANTHER" id="PTHR11895">
    <property type="entry name" value="TRANSAMIDASE"/>
    <property type="match status" value="1"/>
</dbReference>